<dbReference type="InterPro" id="IPR023395">
    <property type="entry name" value="MCP_dom_sf"/>
</dbReference>
<keyword evidence="4 12" id="KW-0812">Transmembrane</keyword>
<evidence type="ECO:0000256" key="10">
    <source>
        <dbReference type="ARBA" id="ARBA00023136"/>
    </source>
</evidence>
<keyword evidence="3" id="KW-0813">Transport</keyword>
<dbReference type="PROSITE" id="PS50920">
    <property type="entry name" value="SOLCAR"/>
    <property type="match status" value="3"/>
</dbReference>
<name>A0A9D4RIF1_DREPO</name>
<protein>
    <recommendedName>
        <fullName evidence="13">EF-hand domain-containing protein</fullName>
    </recommendedName>
</protein>
<evidence type="ECO:0000256" key="11">
    <source>
        <dbReference type="ARBA" id="ARBA00038674"/>
    </source>
</evidence>
<keyword evidence="10 12" id="KW-0472">Membrane</keyword>
<dbReference type="InterPro" id="IPR002067">
    <property type="entry name" value="MCP"/>
</dbReference>
<sequence length="705" mass="79502">MAASIWETFLANVAGKWSFGRKVECESSKKNEVVKRAEPEKLRSIFLKYASVTEGSEKYMTYSDFILRYLGLLDGQTFNEYTLELFGNSIDASRDKKISYTEFQAFEHMLSQPDAMYRVAFAIYDINSSGYINYHEFVDIVKHTTLHQRIPFNFECEFMQLHFGKDKSRRISYAEFTQLVHDFNEEHALQAFQKFDTDSNGYINAKDFEEIMTSLKSYLLTDFVKENLVSIAVGDFHKKISYAFFNAFISLLNNMELVKKIYLAATTRDKGGACSKEELLYQSQEFPQITPMEIDILFQLVQLRHQTIKKDQYIGRLTYQDLEDLSPMEGRETPFSIQMQIAEEDLRLEQGAERTVMLQVGESAYRFGLGALAGATGATAVYPIDLVKTRLQNQRSGGLVGELMYKNSTDCFKKVIRHEGFRGLYRGLAPQLVGVAPEKAIKLTMNDLMRDKLCNPDGSLELWAECVAGGIAGASQVMFTNPLEIVKIRLQVAGEIVGRGTKVSAISVIKELGFLGLYKGSRACFLRDIPFSAIYFPAYAHFKKYYADENGYNSPGSLFCAAVCAGAPAAAIPTPADVIKTRLQVAARKGQTTYNGVIDCARKIYREEGFYAFWKGAPARVFRSAPQFGVTLLTYELLQRTFYYDFGGRRPEGSAAKPTHLQEQLSRNPDHIGGFRMALATFDGMESKLGLCLPKFRNPISEAST</sequence>
<dbReference type="SUPFAM" id="SSF103506">
    <property type="entry name" value="Mitochondrial carrier"/>
    <property type="match status" value="1"/>
</dbReference>
<feature type="domain" description="EF-hand" evidence="13">
    <location>
        <begin position="183"/>
        <end position="218"/>
    </location>
</feature>
<dbReference type="PRINTS" id="PR00926">
    <property type="entry name" value="MITOCARRIER"/>
</dbReference>
<comment type="similarity">
    <text evidence="2">Belongs to the mitochondrial carrier (TC 2.A.29) family.</text>
</comment>
<comment type="caution">
    <text evidence="14">The sequence shown here is derived from an EMBL/GenBank/DDBJ whole genome shotgun (WGS) entry which is preliminary data.</text>
</comment>
<reference evidence="14" key="1">
    <citation type="journal article" date="2019" name="bioRxiv">
        <title>The Genome of the Zebra Mussel, Dreissena polymorpha: A Resource for Invasive Species Research.</title>
        <authorList>
            <person name="McCartney M.A."/>
            <person name="Auch B."/>
            <person name="Kono T."/>
            <person name="Mallez S."/>
            <person name="Zhang Y."/>
            <person name="Obille A."/>
            <person name="Becker A."/>
            <person name="Abrahante J.E."/>
            <person name="Garbe J."/>
            <person name="Badalamenti J.P."/>
            <person name="Herman A."/>
            <person name="Mangelson H."/>
            <person name="Liachko I."/>
            <person name="Sullivan S."/>
            <person name="Sone E.D."/>
            <person name="Koren S."/>
            <person name="Silverstein K.A.T."/>
            <person name="Beckman K.B."/>
            <person name="Gohl D.M."/>
        </authorList>
    </citation>
    <scope>NUCLEOTIDE SEQUENCE</scope>
    <source>
        <strain evidence="14">Duluth1</strain>
        <tissue evidence="14">Whole animal</tissue>
    </source>
</reference>
<evidence type="ECO:0000256" key="7">
    <source>
        <dbReference type="ARBA" id="ARBA00022837"/>
    </source>
</evidence>
<accession>A0A9D4RIF1</accession>
<comment type="subunit">
    <text evidence="11">Homodimer (via N-terminus).</text>
</comment>
<dbReference type="Pfam" id="PF13499">
    <property type="entry name" value="EF-hand_7"/>
    <property type="match status" value="1"/>
</dbReference>
<evidence type="ECO:0000313" key="14">
    <source>
        <dbReference type="EMBL" id="KAH3868738.1"/>
    </source>
</evidence>
<dbReference type="OrthoDB" id="2161at2759"/>
<dbReference type="Gene3D" id="1.10.238.10">
    <property type="entry name" value="EF-hand"/>
    <property type="match status" value="2"/>
</dbReference>
<keyword evidence="15" id="KW-1185">Reference proteome</keyword>
<dbReference type="InterPro" id="IPR018247">
    <property type="entry name" value="EF_Hand_1_Ca_BS"/>
</dbReference>
<comment type="subcellular location">
    <subcellularLocation>
        <location evidence="1">Mitochondrion inner membrane</location>
        <topology evidence="1">Multi-pass membrane protein</topology>
    </subcellularLocation>
</comment>
<keyword evidence="5" id="KW-0677">Repeat</keyword>
<evidence type="ECO:0000256" key="3">
    <source>
        <dbReference type="ARBA" id="ARBA00022448"/>
    </source>
</evidence>
<evidence type="ECO:0000256" key="9">
    <source>
        <dbReference type="ARBA" id="ARBA00023128"/>
    </source>
</evidence>
<dbReference type="Pfam" id="PF00153">
    <property type="entry name" value="Mito_carr"/>
    <property type="match status" value="3"/>
</dbReference>
<dbReference type="PROSITE" id="PS00018">
    <property type="entry name" value="EF_HAND_1"/>
    <property type="match status" value="2"/>
</dbReference>
<keyword evidence="8" id="KW-1133">Transmembrane helix</keyword>
<dbReference type="InterPro" id="IPR002048">
    <property type="entry name" value="EF_hand_dom"/>
</dbReference>
<evidence type="ECO:0000256" key="6">
    <source>
        <dbReference type="ARBA" id="ARBA00022792"/>
    </source>
</evidence>
<dbReference type="GO" id="GO:0005509">
    <property type="term" value="F:calcium ion binding"/>
    <property type="evidence" value="ECO:0007669"/>
    <property type="project" value="InterPro"/>
</dbReference>
<dbReference type="GO" id="GO:0005313">
    <property type="term" value="F:L-glutamate transmembrane transporter activity"/>
    <property type="evidence" value="ECO:0007669"/>
    <property type="project" value="TreeGrafter"/>
</dbReference>
<evidence type="ECO:0000256" key="5">
    <source>
        <dbReference type="ARBA" id="ARBA00022737"/>
    </source>
</evidence>
<reference evidence="14" key="2">
    <citation type="submission" date="2020-11" db="EMBL/GenBank/DDBJ databases">
        <authorList>
            <person name="McCartney M.A."/>
            <person name="Auch B."/>
            <person name="Kono T."/>
            <person name="Mallez S."/>
            <person name="Becker A."/>
            <person name="Gohl D.M."/>
            <person name="Silverstein K.A.T."/>
            <person name="Koren S."/>
            <person name="Bechman K.B."/>
            <person name="Herman A."/>
            <person name="Abrahante J.E."/>
            <person name="Garbe J."/>
        </authorList>
    </citation>
    <scope>NUCLEOTIDE SEQUENCE</scope>
    <source>
        <strain evidence="14">Duluth1</strain>
        <tissue evidence="14">Whole animal</tissue>
    </source>
</reference>
<dbReference type="GO" id="GO:0015183">
    <property type="term" value="F:L-aspartate transmembrane transporter activity"/>
    <property type="evidence" value="ECO:0007669"/>
    <property type="project" value="TreeGrafter"/>
</dbReference>
<dbReference type="PANTHER" id="PTHR45678:SF9">
    <property type="entry name" value="CALCIUM-BINDING MITOCHONDRIAL CARRIER PROTEIN ARALAR1"/>
    <property type="match status" value="1"/>
</dbReference>
<dbReference type="InterPro" id="IPR018108">
    <property type="entry name" value="MCP_transmembrane"/>
</dbReference>
<dbReference type="GO" id="GO:0005743">
    <property type="term" value="C:mitochondrial inner membrane"/>
    <property type="evidence" value="ECO:0007669"/>
    <property type="project" value="UniProtKB-SubCell"/>
</dbReference>
<feature type="repeat" description="Solcar" evidence="12">
    <location>
        <begin position="553"/>
        <end position="641"/>
    </location>
</feature>
<dbReference type="PROSITE" id="PS50222">
    <property type="entry name" value="EF_HAND_2"/>
    <property type="match status" value="2"/>
</dbReference>
<evidence type="ECO:0000259" key="13">
    <source>
        <dbReference type="PROSITE" id="PS50222"/>
    </source>
</evidence>
<organism evidence="14 15">
    <name type="scientific">Dreissena polymorpha</name>
    <name type="common">Zebra mussel</name>
    <name type="synonym">Mytilus polymorpha</name>
    <dbReference type="NCBI Taxonomy" id="45954"/>
    <lineage>
        <taxon>Eukaryota</taxon>
        <taxon>Metazoa</taxon>
        <taxon>Spiralia</taxon>
        <taxon>Lophotrochozoa</taxon>
        <taxon>Mollusca</taxon>
        <taxon>Bivalvia</taxon>
        <taxon>Autobranchia</taxon>
        <taxon>Heteroconchia</taxon>
        <taxon>Euheterodonta</taxon>
        <taxon>Imparidentia</taxon>
        <taxon>Neoheterodontei</taxon>
        <taxon>Myida</taxon>
        <taxon>Dreissenoidea</taxon>
        <taxon>Dreissenidae</taxon>
        <taxon>Dreissena</taxon>
    </lineage>
</organism>
<dbReference type="Gene3D" id="1.50.40.10">
    <property type="entry name" value="Mitochondrial carrier domain"/>
    <property type="match status" value="1"/>
</dbReference>
<dbReference type="EMBL" id="JAIWYP010000002">
    <property type="protein sequence ID" value="KAH3868738.1"/>
    <property type="molecule type" value="Genomic_DNA"/>
</dbReference>
<evidence type="ECO:0000256" key="4">
    <source>
        <dbReference type="ARBA" id="ARBA00022692"/>
    </source>
</evidence>
<dbReference type="InterPro" id="IPR051028">
    <property type="entry name" value="Mito_Solute_Carrier"/>
</dbReference>
<evidence type="ECO:0000256" key="2">
    <source>
        <dbReference type="ARBA" id="ARBA00006375"/>
    </source>
</evidence>
<evidence type="ECO:0000256" key="1">
    <source>
        <dbReference type="ARBA" id="ARBA00004448"/>
    </source>
</evidence>
<gene>
    <name evidence="14" type="ORF">DPMN_031890</name>
</gene>
<dbReference type="FunFam" id="1.50.40.10:FF:000004">
    <property type="entry name" value="Calcium-binding mitochondrial carrier protein Aralar1"/>
    <property type="match status" value="1"/>
</dbReference>
<dbReference type="Proteomes" id="UP000828390">
    <property type="component" value="Unassembled WGS sequence"/>
</dbReference>
<dbReference type="GO" id="GO:0043490">
    <property type="term" value="P:malate-aspartate shuttle"/>
    <property type="evidence" value="ECO:0007669"/>
    <property type="project" value="TreeGrafter"/>
</dbReference>
<feature type="domain" description="EF-hand" evidence="13">
    <location>
        <begin position="112"/>
        <end position="147"/>
    </location>
</feature>
<proteinExistence type="inferred from homology"/>
<evidence type="ECO:0000313" key="15">
    <source>
        <dbReference type="Proteomes" id="UP000828390"/>
    </source>
</evidence>
<dbReference type="PANTHER" id="PTHR45678">
    <property type="entry name" value="MITOCHONDRIAL 2-OXODICARBOXYLATE CARRIER 1-RELATED"/>
    <property type="match status" value="1"/>
</dbReference>
<evidence type="ECO:0000256" key="12">
    <source>
        <dbReference type="PROSITE-ProRule" id="PRU00282"/>
    </source>
</evidence>
<keyword evidence="6" id="KW-0999">Mitochondrion inner membrane</keyword>
<dbReference type="AlphaFoldDB" id="A0A9D4RIF1"/>
<dbReference type="SMART" id="SM00054">
    <property type="entry name" value="EFh"/>
    <property type="match status" value="3"/>
</dbReference>
<feature type="repeat" description="Solcar" evidence="12">
    <location>
        <begin position="460"/>
        <end position="545"/>
    </location>
</feature>
<dbReference type="SUPFAM" id="SSF47473">
    <property type="entry name" value="EF-hand"/>
    <property type="match status" value="2"/>
</dbReference>
<feature type="repeat" description="Solcar" evidence="12">
    <location>
        <begin position="361"/>
        <end position="452"/>
    </location>
</feature>
<evidence type="ECO:0000256" key="8">
    <source>
        <dbReference type="ARBA" id="ARBA00022989"/>
    </source>
</evidence>
<dbReference type="InterPro" id="IPR011992">
    <property type="entry name" value="EF-hand-dom_pair"/>
</dbReference>
<keyword evidence="9" id="KW-0496">Mitochondrion</keyword>
<keyword evidence="7" id="KW-0106">Calcium</keyword>